<keyword evidence="3" id="KW-0597">Phosphoprotein</keyword>
<dbReference type="GO" id="GO:0004674">
    <property type="term" value="F:protein serine/threonine kinase activity"/>
    <property type="evidence" value="ECO:0007669"/>
    <property type="project" value="UniProtKB-KW"/>
</dbReference>
<feature type="region of interest" description="Disordered" evidence="11">
    <location>
        <begin position="602"/>
        <end position="673"/>
    </location>
</feature>
<feature type="compositionally biased region" description="Basic and acidic residues" evidence="11">
    <location>
        <begin position="294"/>
        <end position="315"/>
    </location>
</feature>
<dbReference type="Proteomes" id="UP000291343">
    <property type="component" value="Unassembled WGS sequence"/>
</dbReference>
<comment type="catalytic activity">
    <reaction evidence="9">
        <text>L-seryl-[protein] + ATP = O-phospho-L-seryl-[protein] + ADP + H(+)</text>
        <dbReference type="Rhea" id="RHEA:17989"/>
        <dbReference type="Rhea" id="RHEA-COMP:9863"/>
        <dbReference type="Rhea" id="RHEA-COMP:11604"/>
        <dbReference type="ChEBI" id="CHEBI:15378"/>
        <dbReference type="ChEBI" id="CHEBI:29999"/>
        <dbReference type="ChEBI" id="CHEBI:30616"/>
        <dbReference type="ChEBI" id="CHEBI:83421"/>
        <dbReference type="ChEBI" id="CHEBI:456216"/>
        <dbReference type="EC" id="2.7.11.1"/>
    </reaction>
</comment>
<dbReference type="Gene3D" id="1.10.510.10">
    <property type="entry name" value="Transferase(Phosphotransferase) domain 1"/>
    <property type="match status" value="2"/>
</dbReference>
<organism evidence="13 14">
    <name type="scientific">Laodelphax striatellus</name>
    <name type="common">Small brown planthopper</name>
    <name type="synonym">Delphax striatella</name>
    <dbReference type="NCBI Taxonomy" id="195883"/>
    <lineage>
        <taxon>Eukaryota</taxon>
        <taxon>Metazoa</taxon>
        <taxon>Ecdysozoa</taxon>
        <taxon>Arthropoda</taxon>
        <taxon>Hexapoda</taxon>
        <taxon>Insecta</taxon>
        <taxon>Pterygota</taxon>
        <taxon>Neoptera</taxon>
        <taxon>Paraneoptera</taxon>
        <taxon>Hemiptera</taxon>
        <taxon>Auchenorrhyncha</taxon>
        <taxon>Fulgoroidea</taxon>
        <taxon>Delphacidae</taxon>
        <taxon>Criomorphinae</taxon>
        <taxon>Laodelphax</taxon>
    </lineage>
</organism>
<feature type="compositionally biased region" description="Low complexity" evidence="11">
    <location>
        <begin position="221"/>
        <end position="233"/>
    </location>
</feature>
<evidence type="ECO:0000256" key="1">
    <source>
        <dbReference type="ARBA" id="ARBA00012513"/>
    </source>
</evidence>
<dbReference type="Gene3D" id="3.30.200.20">
    <property type="entry name" value="Phosphorylase Kinase, domain 1"/>
    <property type="match status" value="1"/>
</dbReference>
<protein>
    <recommendedName>
        <fullName evidence="1">non-specific serine/threonine protein kinase</fullName>
        <ecNumber evidence="1">2.7.11.1</ecNumber>
    </recommendedName>
</protein>
<feature type="compositionally biased region" description="Polar residues" evidence="11">
    <location>
        <begin position="234"/>
        <end position="245"/>
    </location>
</feature>
<feature type="region of interest" description="Disordered" evidence="11">
    <location>
        <begin position="810"/>
        <end position="837"/>
    </location>
</feature>
<keyword evidence="7" id="KW-0067">ATP-binding</keyword>
<evidence type="ECO:0000313" key="14">
    <source>
        <dbReference type="Proteomes" id="UP000291343"/>
    </source>
</evidence>
<keyword evidence="4" id="KW-0808">Transferase</keyword>
<evidence type="ECO:0000256" key="11">
    <source>
        <dbReference type="SAM" id="MobiDB-lite"/>
    </source>
</evidence>
<dbReference type="PROSITE" id="PS50011">
    <property type="entry name" value="PROTEIN_KINASE_DOM"/>
    <property type="match status" value="1"/>
</dbReference>
<keyword evidence="6" id="KW-0418">Kinase</keyword>
<dbReference type="InterPro" id="IPR011009">
    <property type="entry name" value="Kinase-like_dom_sf"/>
</dbReference>
<dbReference type="GO" id="GO:0043065">
    <property type="term" value="P:positive regulation of apoptotic process"/>
    <property type="evidence" value="ECO:0007669"/>
    <property type="project" value="TreeGrafter"/>
</dbReference>
<feature type="region of interest" description="Disordered" evidence="11">
    <location>
        <begin position="439"/>
        <end position="476"/>
    </location>
</feature>
<evidence type="ECO:0000256" key="3">
    <source>
        <dbReference type="ARBA" id="ARBA00022553"/>
    </source>
</evidence>
<evidence type="ECO:0000256" key="2">
    <source>
        <dbReference type="ARBA" id="ARBA00022527"/>
    </source>
</evidence>
<comment type="catalytic activity">
    <reaction evidence="8">
        <text>L-threonyl-[protein] + ATP = O-phospho-L-threonyl-[protein] + ADP + H(+)</text>
        <dbReference type="Rhea" id="RHEA:46608"/>
        <dbReference type="Rhea" id="RHEA-COMP:11060"/>
        <dbReference type="Rhea" id="RHEA-COMP:11605"/>
        <dbReference type="ChEBI" id="CHEBI:15378"/>
        <dbReference type="ChEBI" id="CHEBI:30013"/>
        <dbReference type="ChEBI" id="CHEBI:30616"/>
        <dbReference type="ChEBI" id="CHEBI:61977"/>
        <dbReference type="ChEBI" id="CHEBI:456216"/>
        <dbReference type="EC" id="2.7.11.1"/>
    </reaction>
</comment>
<feature type="domain" description="Protein kinase" evidence="12">
    <location>
        <begin position="1"/>
        <end position="215"/>
    </location>
</feature>
<evidence type="ECO:0000313" key="13">
    <source>
        <dbReference type="EMBL" id="RZF45490.1"/>
    </source>
</evidence>
<dbReference type="FunFam" id="3.30.200.20:FF:000175">
    <property type="entry name" value="Serine/threonine-protein kinase 17B"/>
    <property type="match status" value="1"/>
</dbReference>
<gene>
    <name evidence="13" type="ORF">LSTR_LSTR010902</name>
</gene>
<dbReference type="Pfam" id="PF00069">
    <property type="entry name" value="Pkinase"/>
    <property type="match status" value="1"/>
</dbReference>
<feature type="compositionally biased region" description="Polar residues" evidence="11">
    <location>
        <begin position="662"/>
        <end position="673"/>
    </location>
</feature>
<keyword evidence="14" id="KW-1185">Reference proteome</keyword>
<dbReference type="PANTHER" id="PTHR24342">
    <property type="entry name" value="SERINE/THREONINE-PROTEIN KINASE 17"/>
    <property type="match status" value="1"/>
</dbReference>
<dbReference type="EC" id="2.7.11.1" evidence="1"/>
<name>A0A482XIZ6_LAOST</name>
<dbReference type="InterPro" id="IPR000719">
    <property type="entry name" value="Prot_kinase_dom"/>
</dbReference>
<dbReference type="SUPFAM" id="SSF56112">
    <property type="entry name" value="Protein kinase-like (PK-like)"/>
    <property type="match status" value="1"/>
</dbReference>
<keyword evidence="5" id="KW-0547">Nucleotide-binding</keyword>
<sequence>GKYAAVRRCRHKSTGRHFAAKFLRKRRRSTDLRTEIVHEVAVLESCRASPRVVRLHEVYESTQEMVLLLELACGGELQMLLDKDEVPSEHQVLRLMRQILDGLIHLHSINPQNLVLTGKFPDCDVKLCDFGISRFLSEGVDVREILGTPDYVGCSPFGGDTKQETFCNITQCRLDFPEDIFEEISEDAKDLMRKLMVKNPSKRLSAIECLQHPWFTTPRPSSSLSSTSGLNSLNIGATTPRTPTLSKRPAPTMEHSEDRSLSTDSESDLDDTETAVNSRKNAEFDPCLVQHAEKLDSKQDSEIGEKSVQDAESCPKTRPNAEVPETNLENAGSDAKIRLSREVAKKSFQEAECGAKTCPSAEIDKELGENMRKTDANSRPHVENVTNLGENTRKTSLNLQNGCEIAECNPSALESASNHHQGAETESCVAEIDPCQETDHHEDRSSTTSSCCLDHDEKSSTISSSSTLTAESGSDRCSVIGSTGDLDCENLMIPAGMFSGTACAGTMSTGAAFAGTTSAGIASKGLSGERKRSFMRNMESLVQKLTYTDPESPVMETTRENVNLNNKFEENSPKNINRLVNRRLDADLDRFLGSASKSINNENDCYRASTPNSRGNKSINFEESLSNDDTSYRLSSKCAADSNQELSDSSSDDSSSRKRTLGENQYSSNCSYDSNLRRGSRLLWEDSKSSSSSSDDLRNCCGSATSDVKRHLKGNINDDASSRSMLKDSWYKDSKTCTSGARLRHVDGFRSLARASGMQTMPVSSFLHYKLDCGYNFLTRSSFGYESGDESMFKFRRVFILDDTDDRLSPPPSINGSLSSDNSISDSNSDTISEMSIDSSSDRSSIISLDDSLDFVYGKSLAQARHYSTSCYNVWEAVKSQAGASTRSRVCPRECDGSFARALSKFTSGETAELKDVSYKEGAFHRQRKSLTIFNGYNASTSSRATTPINKKCIGLELMREHNGNVVVIREVKAVHGSKFPRCSEVKCESVQSRIRRLQVQNGIRTELAKERYNVF</sequence>
<dbReference type="OrthoDB" id="74764at2759"/>
<evidence type="ECO:0000256" key="7">
    <source>
        <dbReference type="ARBA" id="ARBA00022840"/>
    </source>
</evidence>
<evidence type="ECO:0000256" key="8">
    <source>
        <dbReference type="ARBA" id="ARBA00047899"/>
    </source>
</evidence>
<feature type="region of interest" description="Disordered" evidence="11">
    <location>
        <begin position="218"/>
        <end position="282"/>
    </location>
</feature>
<evidence type="ECO:0000256" key="6">
    <source>
        <dbReference type="ARBA" id="ARBA00022777"/>
    </source>
</evidence>
<feature type="compositionally biased region" description="Low complexity" evidence="11">
    <location>
        <begin position="460"/>
        <end position="472"/>
    </location>
</feature>
<proteinExistence type="inferred from homology"/>
<keyword evidence="2" id="KW-0723">Serine/threonine-protein kinase</keyword>
<evidence type="ECO:0000256" key="5">
    <source>
        <dbReference type="ARBA" id="ARBA00022741"/>
    </source>
</evidence>
<comment type="caution">
    <text evidence="13">The sequence shown here is derived from an EMBL/GenBank/DDBJ whole genome shotgun (WGS) entry which is preliminary data.</text>
</comment>
<dbReference type="GO" id="GO:0005634">
    <property type="term" value="C:nucleus"/>
    <property type="evidence" value="ECO:0007669"/>
    <property type="project" value="TreeGrafter"/>
</dbReference>
<evidence type="ECO:0000259" key="12">
    <source>
        <dbReference type="PROSITE" id="PS50011"/>
    </source>
</evidence>
<reference evidence="13 14" key="1">
    <citation type="journal article" date="2017" name="Gigascience">
        <title>Genome sequence of the small brown planthopper, Laodelphax striatellus.</title>
        <authorList>
            <person name="Zhu J."/>
            <person name="Jiang F."/>
            <person name="Wang X."/>
            <person name="Yang P."/>
            <person name="Bao Y."/>
            <person name="Zhao W."/>
            <person name="Wang W."/>
            <person name="Lu H."/>
            <person name="Wang Q."/>
            <person name="Cui N."/>
            <person name="Li J."/>
            <person name="Chen X."/>
            <person name="Luo L."/>
            <person name="Yu J."/>
            <person name="Kang L."/>
            <person name="Cui F."/>
        </authorList>
    </citation>
    <scope>NUCLEOTIDE SEQUENCE [LARGE SCALE GENOMIC DNA]</scope>
    <source>
        <strain evidence="13">Lst14</strain>
    </source>
</reference>
<dbReference type="GO" id="GO:0035556">
    <property type="term" value="P:intracellular signal transduction"/>
    <property type="evidence" value="ECO:0007669"/>
    <property type="project" value="TreeGrafter"/>
</dbReference>
<evidence type="ECO:0000256" key="4">
    <source>
        <dbReference type="ARBA" id="ARBA00022679"/>
    </source>
</evidence>
<dbReference type="PANTHER" id="PTHR24342:SF12">
    <property type="entry name" value="DEATH-ASSOCIATED PROTEIN KINASE RELATED"/>
    <property type="match status" value="1"/>
</dbReference>
<evidence type="ECO:0000256" key="9">
    <source>
        <dbReference type="ARBA" id="ARBA00048679"/>
    </source>
</evidence>
<feature type="region of interest" description="Disordered" evidence="11">
    <location>
        <begin position="294"/>
        <end position="326"/>
    </location>
</feature>
<accession>A0A482XIZ6</accession>
<feature type="non-terminal residue" evidence="13">
    <location>
        <position position="1"/>
    </location>
</feature>
<dbReference type="AlphaFoldDB" id="A0A482XIZ6"/>
<dbReference type="InParanoid" id="A0A482XIZ6"/>
<evidence type="ECO:0000256" key="10">
    <source>
        <dbReference type="ARBA" id="ARBA00060827"/>
    </source>
</evidence>
<feature type="compositionally biased region" description="Low complexity" evidence="11">
    <location>
        <begin position="814"/>
        <end position="837"/>
    </location>
</feature>
<dbReference type="STRING" id="195883.A0A482XIZ6"/>
<dbReference type="EMBL" id="QKKF02009058">
    <property type="protein sequence ID" value="RZF45490.1"/>
    <property type="molecule type" value="Genomic_DNA"/>
</dbReference>
<comment type="similarity">
    <text evidence="10">Belongs to the protein kinase superfamily. CAMK Ser/Thr protein kinase family. DAP kinase subfamily.</text>
</comment>
<feature type="compositionally biased region" description="Polar residues" evidence="11">
    <location>
        <begin position="602"/>
        <end position="634"/>
    </location>
</feature>
<dbReference type="GO" id="GO:0005524">
    <property type="term" value="F:ATP binding"/>
    <property type="evidence" value="ECO:0007669"/>
    <property type="project" value="UniProtKB-KW"/>
</dbReference>